<dbReference type="Proteomes" id="UP000626210">
    <property type="component" value="Unassembled WGS sequence"/>
</dbReference>
<proteinExistence type="predicted"/>
<organism evidence="1 2">
    <name type="scientific">Pseudorhodoferax aquiterrae</name>
    <dbReference type="NCBI Taxonomy" id="747304"/>
    <lineage>
        <taxon>Bacteria</taxon>
        <taxon>Pseudomonadati</taxon>
        <taxon>Pseudomonadota</taxon>
        <taxon>Betaproteobacteria</taxon>
        <taxon>Burkholderiales</taxon>
        <taxon>Comamonadaceae</taxon>
    </lineage>
</organism>
<name>A0ABQ3G6X1_9BURK</name>
<accession>A0ABQ3G6X1</accession>
<comment type="caution">
    <text evidence="1">The sequence shown here is derived from an EMBL/GenBank/DDBJ whole genome shotgun (WGS) entry which is preliminary data.</text>
</comment>
<dbReference type="RefSeq" id="WP_189688887.1">
    <property type="nucleotide sequence ID" value="NZ_BMYK01000015.1"/>
</dbReference>
<protein>
    <recommendedName>
        <fullName evidence="3">SPOR domain-containing protein</fullName>
    </recommendedName>
</protein>
<gene>
    <name evidence="1" type="ORF">GCM10007320_42410</name>
</gene>
<evidence type="ECO:0008006" key="3">
    <source>
        <dbReference type="Google" id="ProtNLM"/>
    </source>
</evidence>
<keyword evidence="2" id="KW-1185">Reference proteome</keyword>
<evidence type="ECO:0000313" key="1">
    <source>
        <dbReference type="EMBL" id="GHC92365.1"/>
    </source>
</evidence>
<evidence type="ECO:0000313" key="2">
    <source>
        <dbReference type="Proteomes" id="UP000626210"/>
    </source>
</evidence>
<reference evidence="2" key="1">
    <citation type="journal article" date="2019" name="Int. J. Syst. Evol. Microbiol.">
        <title>The Global Catalogue of Microorganisms (GCM) 10K type strain sequencing project: providing services to taxonomists for standard genome sequencing and annotation.</title>
        <authorList>
            <consortium name="The Broad Institute Genomics Platform"/>
            <consortium name="The Broad Institute Genome Sequencing Center for Infectious Disease"/>
            <person name="Wu L."/>
            <person name="Ma J."/>
        </authorList>
    </citation>
    <scope>NUCLEOTIDE SEQUENCE [LARGE SCALE GENOMIC DNA]</scope>
    <source>
        <strain evidence="2">KCTC 23314</strain>
    </source>
</reference>
<sequence>MSLISSAGLTVGKYLISPLVRVADGGGYSASVSVKSGRGSGTHDRVLRLIGRFRTPETARSHALAEGMAYIRPRFGASGFPLCNQGAE</sequence>
<dbReference type="EMBL" id="BMYK01000015">
    <property type="protein sequence ID" value="GHC92365.1"/>
    <property type="molecule type" value="Genomic_DNA"/>
</dbReference>